<sequence length="257" mass="28501">MLHSKIIVKGFKFYLYGSVNSWVLLASGEVTEVKEVINKGGKKVGQKGEFTTIAGEQIEGILIGTGRGTRKSKFVRAIEDGTQDAEEFLKLADDSARQKIINGVDSFNYEEAIKLYGQKAADIIKNRSSIAKNAGKHLAKKYEQAHHLIPIELISNEKVGKFVQKAIEGGFEFNGKINAKWLKQFSSKFEHLKDGVHASHPKYTNGVEDMIGALLLTSGKSIDEITESQAKMMLEKIASQVLKKIEDNPTTKINELF</sequence>
<keyword evidence="2" id="KW-1185">Reference proteome</keyword>
<dbReference type="Pfam" id="PF14412">
    <property type="entry name" value="AHH"/>
    <property type="match status" value="1"/>
</dbReference>
<proteinExistence type="predicted"/>
<dbReference type="InterPro" id="IPR032871">
    <property type="entry name" value="AHH_dom_containing"/>
</dbReference>
<evidence type="ECO:0000313" key="2">
    <source>
        <dbReference type="Proteomes" id="UP001596550"/>
    </source>
</evidence>
<dbReference type="Proteomes" id="UP001596550">
    <property type="component" value="Unassembled WGS sequence"/>
</dbReference>
<evidence type="ECO:0000313" key="1">
    <source>
        <dbReference type="EMBL" id="MFC7348483.1"/>
    </source>
</evidence>
<dbReference type="EMBL" id="JBHTCR010000010">
    <property type="protein sequence ID" value="MFC7348483.1"/>
    <property type="molecule type" value="Genomic_DNA"/>
</dbReference>
<accession>A0ABW2M1M7</accession>
<protein>
    <submittedName>
        <fullName evidence="1">AHH domain-containing protein</fullName>
    </submittedName>
</protein>
<name>A0ABW2M1M7_9FLAO</name>
<organism evidence="1 2">
    <name type="scientific">Chryseobacterium zhengzhouense</name>
    <dbReference type="NCBI Taxonomy" id="1636086"/>
    <lineage>
        <taxon>Bacteria</taxon>
        <taxon>Pseudomonadati</taxon>
        <taxon>Bacteroidota</taxon>
        <taxon>Flavobacteriia</taxon>
        <taxon>Flavobacteriales</taxon>
        <taxon>Weeksellaceae</taxon>
        <taxon>Chryseobacterium group</taxon>
        <taxon>Chryseobacterium</taxon>
    </lineage>
</organism>
<dbReference type="RefSeq" id="WP_378182274.1">
    <property type="nucleotide sequence ID" value="NZ_JBHTCR010000010.1"/>
</dbReference>
<gene>
    <name evidence="1" type="ORF">ACFQO9_17330</name>
</gene>
<comment type="caution">
    <text evidence="1">The sequence shown here is derived from an EMBL/GenBank/DDBJ whole genome shotgun (WGS) entry which is preliminary data.</text>
</comment>
<reference evidence="2" key="1">
    <citation type="journal article" date="2019" name="Int. J. Syst. Evol. Microbiol.">
        <title>The Global Catalogue of Microorganisms (GCM) 10K type strain sequencing project: providing services to taxonomists for standard genome sequencing and annotation.</title>
        <authorList>
            <consortium name="The Broad Institute Genomics Platform"/>
            <consortium name="The Broad Institute Genome Sequencing Center for Infectious Disease"/>
            <person name="Wu L."/>
            <person name="Ma J."/>
        </authorList>
    </citation>
    <scope>NUCLEOTIDE SEQUENCE [LARGE SCALE GENOMIC DNA]</scope>
    <source>
        <strain evidence="2">CCUG 54781</strain>
    </source>
</reference>